<dbReference type="OrthoDB" id="7864805at2"/>
<dbReference type="PANTHER" id="PTHR34821:SF2">
    <property type="entry name" value="INNER MEMBRANE PROTEIN YDCZ"/>
    <property type="match status" value="1"/>
</dbReference>
<accession>W4Q1L4</accession>
<reference evidence="2" key="1">
    <citation type="journal article" date="2014" name="Genome Announc.">
        <title>Draft Genome Sequences of Three Alkaliphilic Bacillus Strains, Bacillus wakoensis JCM 9140T, Bacillus akibai JCM 9157T, and Bacillus hemicellulosilyticus JCM 9152T.</title>
        <authorList>
            <person name="Yuki M."/>
            <person name="Oshima K."/>
            <person name="Suda W."/>
            <person name="Oshida Y."/>
            <person name="Kitamura K."/>
            <person name="Iida T."/>
            <person name="Hattori M."/>
            <person name="Ohkuma M."/>
        </authorList>
    </citation>
    <scope>NUCLEOTIDE SEQUENCE [LARGE SCALE GENOMIC DNA]</scope>
    <source>
        <strain evidence="2">JCM 9140</strain>
    </source>
</reference>
<dbReference type="RefSeq" id="WP_034745035.1">
    <property type="nucleotide sequence ID" value="NZ_BAUT01000016.1"/>
</dbReference>
<keyword evidence="1" id="KW-1133">Transmembrane helix</keyword>
<dbReference type="AlphaFoldDB" id="W4Q1L4"/>
<dbReference type="GO" id="GO:0005886">
    <property type="term" value="C:plasma membrane"/>
    <property type="evidence" value="ECO:0007669"/>
    <property type="project" value="TreeGrafter"/>
</dbReference>
<dbReference type="STRING" id="1236970.JCM9140_1964"/>
<keyword evidence="1" id="KW-0812">Transmembrane</keyword>
<organism evidence="2 3">
    <name type="scientific">Halalkalibacter wakoensis JCM 9140</name>
    <dbReference type="NCBI Taxonomy" id="1236970"/>
    <lineage>
        <taxon>Bacteria</taxon>
        <taxon>Bacillati</taxon>
        <taxon>Bacillota</taxon>
        <taxon>Bacilli</taxon>
        <taxon>Bacillales</taxon>
        <taxon>Bacillaceae</taxon>
        <taxon>Halalkalibacter</taxon>
    </lineage>
</organism>
<proteinExistence type="predicted"/>
<gene>
    <name evidence="2" type="ORF">JCM9140_1964</name>
</gene>
<comment type="caution">
    <text evidence="2">The sequence shown here is derived from an EMBL/GenBank/DDBJ whole genome shotgun (WGS) entry which is preliminary data.</text>
</comment>
<feature type="transmembrane region" description="Helical" evidence="1">
    <location>
        <begin position="65"/>
        <end position="84"/>
    </location>
</feature>
<protein>
    <submittedName>
        <fullName evidence="2">Integral membrane protein</fullName>
    </submittedName>
</protein>
<dbReference type="Pfam" id="PF04657">
    <property type="entry name" value="DMT_YdcZ"/>
    <property type="match status" value="1"/>
</dbReference>
<evidence type="ECO:0000313" key="2">
    <source>
        <dbReference type="EMBL" id="GAE25941.1"/>
    </source>
</evidence>
<feature type="transmembrane region" description="Helical" evidence="1">
    <location>
        <begin position="90"/>
        <end position="113"/>
    </location>
</feature>
<feature type="transmembrane region" description="Helical" evidence="1">
    <location>
        <begin position="125"/>
        <end position="142"/>
    </location>
</feature>
<evidence type="ECO:0000313" key="3">
    <source>
        <dbReference type="Proteomes" id="UP000018890"/>
    </source>
</evidence>
<dbReference type="EMBL" id="BAUT01000016">
    <property type="protein sequence ID" value="GAE25941.1"/>
    <property type="molecule type" value="Genomic_DNA"/>
</dbReference>
<dbReference type="InterPro" id="IPR006750">
    <property type="entry name" value="YdcZ"/>
</dbReference>
<name>W4Q1L4_9BACI</name>
<feature type="transmembrane region" description="Helical" evidence="1">
    <location>
        <begin position="30"/>
        <end position="53"/>
    </location>
</feature>
<sequence>MQWLMVIISLLAGVALAFQAGINGDLGKKIGLVEAAFVSFSIGAIVLFLAMIFMGKGNILQLMSVPKWQLTGGILGAFIVLSMVLSVPKIGVAITIVSIIAGQLITSMILDSTGMFSGRQIQFDLNRMLAVFLIGIALYLIYKN</sequence>
<keyword evidence="3" id="KW-1185">Reference proteome</keyword>
<dbReference type="Proteomes" id="UP000018890">
    <property type="component" value="Unassembled WGS sequence"/>
</dbReference>
<dbReference type="PANTHER" id="PTHR34821">
    <property type="entry name" value="INNER MEMBRANE PROTEIN YDCZ"/>
    <property type="match status" value="1"/>
</dbReference>
<evidence type="ECO:0000256" key="1">
    <source>
        <dbReference type="SAM" id="Phobius"/>
    </source>
</evidence>
<keyword evidence="1" id="KW-0472">Membrane</keyword>